<dbReference type="PANTHER" id="PTHR30250:SF26">
    <property type="entry name" value="PSMA PROTEIN"/>
    <property type="match status" value="1"/>
</dbReference>
<dbReference type="Pfam" id="PF01943">
    <property type="entry name" value="Polysacc_synt"/>
    <property type="match status" value="1"/>
</dbReference>
<feature type="transmembrane region" description="Helical" evidence="6">
    <location>
        <begin position="74"/>
        <end position="102"/>
    </location>
</feature>
<feature type="transmembrane region" description="Helical" evidence="6">
    <location>
        <begin position="407"/>
        <end position="424"/>
    </location>
</feature>
<dbReference type="Proteomes" id="UP001611251">
    <property type="component" value="Unassembled WGS sequence"/>
</dbReference>
<dbReference type="InterPro" id="IPR050833">
    <property type="entry name" value="Poly_Biosynth_Transport"/>
</dbReference>
<comment type="caution">
    <text evidence="7">The sequence shown here is derived from an EMBL/GenBank/DDBJ whole genome shotgun (WGS) entry which is preliminary data.</text>
</comment>
<gene>
    <name evidence="7" type="ORF">ABU178_07510</name>
</gene>
<feature type="transmembrane region" description="Helical" evidence="6">
    <location>
        <begin position="160"/>
        <end position="178"/>
    </location>
</feature>
<name>A0ABW7PUQ7_9GAMM</name>
<feature type="transmembrane region" description="Helical" evidence="6">
    <location>
        <begin position="470"/>
        <end position="492"/>
    </location>
</feature>
<protein>
    <submittedName>
        <fullName evidence="7">Lipopolysaccharide biosynthesis protein</fullName>
    </submittedName>
</protein>
<dbReference type="RefSeq" id="WP_397213465.1">
    <property type="nucleotide sequence ID" value="NZ_JBGFSN010000004.1"/>
</dbReference>
<dbReference type="PANTHER" id="PTHR30250">
    <property type="entry name" value="PST FAMILY PREDICTED COLANIC ACID TRANSPORTER"/>
    <property type="match status" value="1"/>
</dbReference>
<evidence type="ECO:0000256" key="2">
    <source>
        <dbReference type="ARBA" id="ARBA00022475"/>
    </source>
</evidence>
<feature type="transmembrane region" description="Helical" evidence="6">
    <location>
        <begin position="122"/>
        <end position="139"/>
    </location>
</feature>
<feature type="transmembrane region" description="Helical" evidence="6">
    <location>
        <begin position="305"/>
        <end position="333"/>
    </location>
</feature>
<keyword evidence="3 6" id="KW-0812">Transmembrane</keyword>
<feature type="transmembrane region" description="Helical" evidence="6">
    <location>
        <begin position="225"/>
        <end position="243"/>
    </location>
</feature>
<keyword evidence="8" id="KW-1185">Reference proteome</keyword>
<feature type="transmembrane region" description="Helical" evidence="6">
    <location>
        <begin position="7"/>
        <end position="29"/>
    </location>
</feature>
<organism evidence="7 8">
    <name type="scientific">Pantoea osteomyelitidis</name>
    <dbReference type="NCBI Taxonomy" id="3230026"/>
    <lineage>
        <taxon>Bacteria</taxon>
        <taxon>Pseudomonadati</taxon>
        <taxon>Pseudomonadota</taxon>
        <taxon>Gammaproteobacteria</taxon>
        <taxon>Enterobacterales</taxon>
        <taxon>Erwiniaceae</taxon>
        <taxon>Pantoea</taxon>
    </lineage>
</organism>
<feature type="transmembrane region" description="Helical" evidence="6">
    <location>
        <begin position="35"/>
        <end position="53"/>
    </location>
</feature>
<evidence type="ECO:0000313" key="7">
    <source>
        <dbReference type="EMBL" id="MFH8134022.1"/>
    </source>
</evidence>
<keyword evidence="5 6" id="KW-0472">Membrane</keyword>
<feature type="transmembrane region" description="Helical" evidence="6">
    <location>
        <begin position="184"/>
        <end position="204"/>
    </location>
</feature>
<evidence type="ECO:0000256" key="5">
    <source>
        <dbReference type="ARBA" id="ARBA00023136"/>
    </source>
</evidence>
<evidence type="ECO:0000256" key="3">
    <source>
        <dbReference type="ARBA" id="ARBA00022692"/>
    </source>
</evidence>
<evidence type="ECO:0000256" key="1">
    <source>
        <dbReference type="ARBA" id="ARBA00004651"/>
    </source>
</evidence>
<comment type="subcellular location">
    <subcellularLocation>
        <location evidence="1">Cell membrane</location>
        <topology evidence="1">Multi-pass membrane protein</topology>
    </subcellularLocation>
</comment>
<feature type="transmembrane region" description="Helical" evidence="6">
    <location>
        <begin position="345"/>
        <end position="365"/>
    </location>
</feature>
<accession>A0ABW7PUQ7</accession>
<keyword evidence="2" id="KW-1003">Cell membrane</keyword>
<evidence type="ECO:0000256" key="6">
    <source>
        <dbReference type="SAM" id="Phobius"/>
    </source>
</evidence>
<proteinExistence type="predicted"/>
<keyword evidence="4 6" id="KW-1133">Transmembrane helix</keyword>
<feature type="transmembrane region" description="Helical" evidence="6">
    <location>
        <begin position="436"/>
        <end position="458"/>
    </location>
</feature>
<evidence type="ECO:0000256" key="4">
    <source>
        <dbReference type="ARBA" id="ARBA00022989"/>
    </source>
</evidence>
<feature type="transmembrane region" description="Helical" evidence="6">
    <location>
        <begin position="263"/>
        <end position="285"/>
    </location>
</feature>
<dbReference type="InterPro" id="IPR002797">
    <property type="entry name" value="Polysacc_synth"/>
</dbReference>
<reference evidence="7 8" key="1">
    <citation type="submission" date="2024-08" db="EMBL/GenBank/DDBJ databases">
        <title>Pantoea ronii - a newly identified human opportunistic pathogen.</title>
        <authorList>
            <person name="Keidar-Friedman D."/>
            <person name="Sorek N."/>
            <person name="Leshin-Carmel D."/>
            <person name="Tsur A."/>
            <person name="Amsalem M."/>
            <person name="Tolkach D."/>
            <person name="Brosh-Nissimov T."/>
        </authorList>
    </citation>
    <scope>NUCLEOTIDE SEQUENCE [LARGE SCALE GENOMIC DNA]</scope>
    <source>
        <strain evidence="7 8">AA23256</strain>
    </source>
</reference>
<sequence length="509" mass="57243">MSIKRNALANYVSQIYLTLSGIFVVPLYIQHLGMEAYGLVGFFSILLTWLQLLDAGISTTLMREAARYRANRDACIWFPGLFAALGKFFLISALILVVLGWIFTPWIAAHWLDARHIPSRDITFAVAVMVLTAAIRWRTGPYRSVIVGFEHQVWLNGVNLIITTLRTFGAVGVIQLFPNPVITFFIWQLLVSVAEAACCIYKSCQLVPREARRQRPENLKSILKPFLRFAISAAFASAIWTFISQIDRLVLSKTLSLAEYGAFTVVATAATGILMLSSPIMQAIVPRMTGMKTHKEQGDRESLTLYRYTTQAVSIFMAPLSITIACYSGQLLWAWTQKQQIVDEMAFVLTLYALGSGIQAVCGLLYHLQYVNGNLSLHVKGFTVFALLLVPLNIYVAKHYGATGTGMLWLAQNIFYLFGWAWIVHRRHAPGIHLIWLSRDVIAIWAFSALIAWCSTLLPIDWDVNRWLNLFWLGAIGFVNLALCTLMHSLVIKRFRNYSMKSVKIGSEG</sequence>
<evidence type="ECO:0000313" key="8">
    <source>
        <dbReference type="Proteomes" id="UP001611251"/>
    </source>
</evidence>
<feature type="transmembrane region" description="Helical" evidence="6">
    <location>
        <begin position="377"/>
        <end position="395"/>
    </location>
</feature>
<dbReference type="EMBL" id="JBGFSN010000004">
    <property type="protein sequence ID" value="MFH8134022.1"/>
    <property type="molecule type" value="Genomic_DNA"/>
</dbReference>